<protein>
    <recommendedName>
        <fullName evidence="6">Ig-like domain-containing protein</fullName>
    </recommendedName>
</protein>
<evidence type="ECO:0000259" key="6">
    <source>
        <dbReference type="PROSITE" id="PS50835"/>
    </source>
</evidence>
<dbReference type="PANTHER" id="PTHR11640">
    <property type="entry name" value="NEPHRIN"/>
    <property type="match status" value="1"/>
</dbReference>
<accession>A0A8B6EKN2</accession>
<comment type="subcellular location">
    <subcellularLocation>
        <location evidence="1">Membrane</location>
        <topology evidence="1">Single-pass type I membrane protein</topology>
    </subcellularLocation>
</comment>
<dbReference type="PROSITE" id="PS50835">
    <property type="entry name" value="IG_LIKE"/>
    <property type="match status" value="1"/>
</dbReference>
<dbReference type="Gene3D" id="2.60.40.10">
    <property type="entry name" value="Immunoglobulins"/>
    <property type="match status" value="3"/>
</dbReference>
<reference evidence="7" key="1">
    <citation type="submission" date="2018-11" db="EMBL/GenBank/DDBJ databases">
        <authorList>
            <person name="Alioto T."/>
            <person name="Alioto T."/>
        </authorList>
    </citation>
    <scope>NUCLEOTIDE SEQUENCE</scope>
</reference>
<dbReference type="Proteomes" id="UP000596742">
    <property type="component" value="Unassembled WGS sequence"/>
</dbReference>
<dbReference type="InterPro" id="IPR013783">
    <property type="entry name" value="Ig-like_fold"/>
</dbReference>
<dbReference type="GO" id="GO:0098609">
    <property type="term" value="P:cell-cell adhesion"/>
    <property type="evidence" value="ECO:0007669"/>
    <property type="project" value="TreeGrafter"/>
</dbReference>
<dbReference type="Pfam" id="PF13927">
    <property type="entry name" value="Ig_3"/>
    <property type="match status" value="1"/>
</dbReference>
<evidence type="ECO:0000256" key="3">
    <source>
        <dbReference type="ARBA" id="ARBA00023157"/>
    </source>
</evidence>
<dbReference type="InterPro" id="IPR036179">
    <property type="entry name" value="Ig-like_dom_sf"/>
</dbReference>
<dbReference type="SUPFAM" id="SSF48726">
    <property type="entry name" value="Immunoglobulin"/>
    <property type="match status" value="2"/>
</dbReference>
<dbReference type="CDD" id="cd00096">
    <property type="entry name" value="Ig"/>
    <property type="match status" value="1"/>
</dbReference>
<dbReference type="OrthoDB" id="6161934at2759"/>
<evidence type="ECO:0000256" key="5">
    <source>
        <dbReference type="ARBA" id="ARBA00023319"/>
    </source>
</evidence>
<dbReference type="InterPro" id="IPR051275">
    <property type="entry name" value="Cell_adhesion_signaling"/>
</dbReference>
<keyword evidence="4" id="KW-0325">Glycoprotein</keyword>
<gene>
    <name evidence="7" type="ORF">MGAL_10B072592</name>
</gene>
<evidence type="ECO:0000256" key="2">
    <source>
        <dbReference type="ARBA" id="ARBA00023136"/>
    </source>
</evidence>
<dbReference type="PANTHER" id="PTHR11640:SF31">
    <property type="entry name" value="IRREGULAR CHIASM C-ROUGHEST PROTEIN-RELATED"/>
    <property type="match status" value="1"/>
</dbReference>
<dbReference type="InterPro" id="IPR007110">
    <property type="entry name" value="Ig-like_dom"/>
</dbReference>
<dbReference type="GO" id="GO:0050839">
    <property type="term" value="F:cell adhesion molecule binding"/>
    <property type="evidence" value="ECO:0007669"/>
    <property type="project" value="TreeGrafter"/>
</dbReference>
<dbReference type="AlphaFoldDB" id="A0A8B6EKN2"/>
<keyword evidence="3" id="KW-1015">Disulfide bond</keyword>
<proteinExistence type="predicted"/>
<name>A0A8B6EKN2_MYTGA</name>
<evidence type="ECO:0000313" key="8">
    <source>
        <dbReference type="Proteomes" id="UP000596742"/>
    </source>
</evidence>
<dbReference type="SMART" id="SM00409">
    <property type="entry name" value="IG"/>
    <property type="match status" value="1"/>
</dbReference>
<dbReference type="GO" id="GO:0005886">
    <property type="term" value="C:plasma membrane"/>
    <property type="evidence" value="ECO:0007669"/>
    <property type="project" value="TreeGrafter"/>
</dbReference>
<sequence length="282" mass="32112">MLHVNNETSENGSATFHCVVESRPASTITWKNSSHVLNTSSNANDSYYTIQKANCLQTGTYQCKAENTIDSKVQTVEAEIKFFVLCSVRRDQRKPYMLGGIGIKDEDPLNITEYLVAYPKPTIEWTFKNESIKSNDSFGTFSHYTSILKWQIGINDFGVYTLNASNKFGEPYVRTYDVFSQRKPTPPTNITAECDVIKMKVFWRSESNGGDTQRFKVSWWNQAKNSTIYSREIEDLGEGKYHCETTESLMSNTLYVVFVEATNSQGTVISNERMNCTTKRSK</sequence>
<organism evidence="7 8">
    <name type="scientific">Mytilus galloprovincialis</name>
    <name type="common">Mediterranean mussel</name>
    <dbReference type="NCBI Taxonomy" id="29158"/>
    <lineage>
        <taxon>Eukaryota</taxon>
        <taxon>Metazoa</taxon>
        <taxon>Spiralia</taxon>
        <taxon>Lophotrochozoa</taxon>
        <taxon>Mollusca</taxon>
        <taxon>Bivalvia</taxon>
        <taxon>Autobranchia</taxon>
        <taxon>Pteriomorphia</taxon>
        <taxon>Mytilida</taxon>
        <taxon>Mytiloidea</taxon>
        <taxon>Mytilidae</taxon>
        <taxon>Mytilinae</taxon>
        <taxon>Mytilus</taxon>
    </lineage>
</organism>
<dbReference type="GO" id="GO:0005911">
    <property type="term" value="C:cell-cell junction"/>
    <property type="evidence" value="ECO:0007669"/>
    <property type="project" value="TreeGrafter"/>
</dbReference>
<comment type="caution">
    <text evidence="7">The sequence shown here is derived from an EMBL/GenBank/DDBJ whole genome shotgun (WGS) entry which is preliminary data.</text>
</comment>
<dbReference type="SMART" id="SM00408">
    <property type="entry name" value="IGc2"/>
    <property type="match status" value="1"/>
</dbReference>
<dbReference type="InterPro" id="IPR003598">
    <property type="entry name" value="Ig_sub2"/>
</dbReference>
<keyword evidence="2" id="KW-0472">Membrane</keyword>
<dbReference type="SUPFAM" id="SSF49265">
    <property type="entry name" value="Fibronectin type III"/>
    <property type="match status" value="1"/>
</dbReference>
<dbReference type="InterPro" id="IPR003599">
    <property type="entry name" value="Ig_sub"/>
</dbReference>
<evidence type="ECO:0000256" key="1">
    <source>
        <dbReference type="ARBA" id="ARBA00004479"/>
    </source>
</evidence>
<dbReference type="EMBL" id="UYJE01005335">
    <property type="protein sequence ID" value="VDI36436.1"/>
    <property type="molecule type" value="Genomic_DNA"/>
</dbReference>
<evidence type="ECO:0000313" key="7">
    <source>
        <dbReference type="EMBL" id="VDI36436.1"/>
    </source>
</evidence>
<keyword evidence="5" id="KW-0393">Immunoglobulin domain</keyword>
<keyword evidence="8" id="KW-1185">Reference proteome</keyword>
<evidence type="ECO:0000256" key="4">
    <source>
        <dbReference type="ARBA" id="ARBA00023180"/>
    </source>
</evidence>
<dbReference type="InterPro" id="IPR036116">
    <property type="entry name" value="FN3_sf"/>
</dbReference>
<feature type="domain" description="Ig-like" evidence="6">
    <location>
        <begin position="1"/>
        <end position="81"/>
    </location>
</feature>